<dbReference type="AlphaFoldDB" id="A0A6J7PJM8"/>
<accession>A0A6J7PJM8</accession>
<protein>
    <submittedName>
        <fullName evidence="1">Unannotated protein</fullName>
    </submittedName>
</protein>
<evidence type="ECO:0000313" key="1">
    <source>
        <dbReference type="EMBL" id="CAB5003443.1"/>
    </source>
</evidence>
<sequence>MPAAAPLRNFASNIACRDSSHIDALSADDEPSTPMPTCTPAAIKSMTGATPDDKIKLLLGQCATPIRAEPSRLISCGFGITQ</sequence>
<reference evidence="1" key="1">
    <citation type="submission" date="2020-05" db="EMBL/GenBank/DDBJ databases">
        <authorList>
            <person name="Chiriac C."/>
            <person name="Salcher M."/>
            <person name="Ghai R."/>
            <person name="Kavagutti S V."/>
        </authorList>
    </citation>
    <scope>NUCLEOTIDE SEQUENCE</scope>
</reference>
<proteinExistence type="predicted"/>
<organism evidence="1">
    <name type="scientific">freshwater metagenome</name>
    <dbReference type="NCBI Taxonomy" id="449393"/>
    <lineage>
        <taxon>unclassified sequences</taxon>
        <taxon>metagenomes</taxon>
        <taxon>ecological metagenomes</taxon>
    </lineage>
</organism>
<gene>
    <name evidence="1" type="ORF">UFOPK4020_00967</name>
</gene>
<dbReference type="EMBL" id="CAFBOV010000198">
    <property type="protein sequence ID" value="CAB5003443.1"/>
    <property type="molecule type" value="Genomic_DNA"/>
</dbReference>
<name>A0A6J7PJM8_9ZZZZ</name>